<keyword evidence="1" id="KW-1133">Transmembrane helix</keyword>
<evidence type="ECO:0000313" key="2">
    <source>
        <dbReference type="EMBL" id="KAL3885741.1"/>
    </source>
</evidence>
<dbReference type="Proteomes" id="UP001634394">
    <property type="component" value="Unassembled WGS sequence"/>
</dbReference>
<gene>
    <name evidence="2" type="ORF">ACJMK2_025784</name>
</gene>
<evidence type="ECO:0000313" key="3">
    <source>
        <dbReference type="Proteomes" id="UP001634394"/>
    </source>
</evidence>
<keyword evidence="3" id="KW-1185">Reference proteome</keyword>
<proteinExistence type="predicted"/>
<feature type="non-terminal residue" evidence="2">
    <location>
        <position position="103"/>
    </location>
</feature>
<sequence>ATVFSSPPGENQGARPEQYWIVPIIIFGFLLTAGIVICFKCWSKISIRGNGIQIILLCTTENSDKNDATHYPESSTKSQDIIKSRHDNWGPNLQENMYTTIDE</sequence>
<keyword evidence="1" id="KW-0812">Transmembrane</keyword>
<dbReference type="EMBL" id="JBJQND010000002">
    <property type="protein sequence ID" value="KAL3885741.1"/>
    <property type="molecule type" value="Genomic_DNA"/>
</dbReference>
<reference evidence="2 3" key="1">
    <citation type="submission" date="2024-11" db="EMBL/GenBank/DDBJ databases">
        <title>Chromosome-level genome assembly of the freshwater bivalve Anodonta woodiana.</title>
        <authorList>
            <person name="Chen X."/>
        </authorList>
    </citation>
    <scope>NUCLEOTIDE SEQUENCE [LARGE SCALE GENOMIC DNA]</scope>
    <source>
        <strain evidence="2">MN2024</strain>
        <tissue evidence="2">Gills</tissue>
    </source>
</reference>
<accession>A0ABD3XHJ2</accession>
<keyword evidence="1" id="KW-0472">Membrane</keyword>
<dbReference type="AlphaFoldDB" id="A0ABD3XHJ2"/>
<comment type="caution">
    <text evidence="2">The sequence shown here is derived from an EMBL/GenBank/DDBJ whole genome shotgun (WGS) entry which is preliminary data.</text>
</comment>
<evidence type="ECO:0000256" key="1">
    <source>
        <dbReference type="SAM" id="Phobius"/>
    </source>
</evidence>
<protein>
    <submittedName>
        <fullName evidence="2">Uncharacterized protein</fullName>
    </submittedName>
</protein>
<feature type="non-terminal residue" evidence="2">
    <location>
        <position position="1"/>
    </location>
</feature>
<organism evidence="2 3">
    <name type="scientific">Sinanodonta woodiana</name>
    <name type="common">Chinese pond mussel</name>
    <name type="synonym">Anodonta woodiana</name>
    <dbReference type="NCBI Taxonomy" id="1069815"/>
    <lineage>
        <taxon>Eukaryota</taxon>
        <taxon>Metazoa</taxon>
        <taxon>Spiralia</taxon>
        <taxon>Lophotrochozoa</taxon>
        <taxon>Mollusca</taxon>
        <taxon>Bivalvia</taxon>
        <taxon>Autobranchia</taxon>
        <taxon>Heteroconchia</taxon>
        <taxon>Palaeoheterodonta</taxon>
        <taxon>Unionida</taxon>
        <taxon>Unionoidea</taxon>
        <taxon>Unionidae</taxon>
        <taxon>Unioninae</taxon>
        <taxon>Sinanodonta</taxon>
    </lineage>
</organism>
<name>A0ABD3XHJ2_SINWO</name>
<feature type="transmembrane region" description="Helical" evidence="1">
    <location>
        <begin position="20"/>
        <end position="39"/>
    </location>
</feature>